<accession>A0A077NB31</accession>
<dbReference type="GO" id="GO:0045913">
    <property type="term" value="P:positive regulation of carbohydrate metabolic process"/>
    <property type="evidence" value="ECO:0007669"/>
    <property type="project" value="UniProtKB-UniRule"/>
</dbReference>
<dbReference type="SUPFAM" id="SSF52540">
    <property type="entry name" value="P-loop containing nucleoside triphosphate hydrolases"/>
    <property type="match status" value="1"/>
</dbReference>
<dbReference type="InterPro" id="IPR036388">
    <property type="entry name" value="WH-like_DNA-bd_sf"/>
</dbReference>
<reference evidence="10" key="1">
    <citation type="submission" date="2013-07" db="EMBL/GenBank/DDBJ databases">
        <title>Sub-species coevolution in mutualistic symbiosis.</title>
        <authorList>
            <person name="Murfin K."/>
            <person name="Klassen J."/>
            <person name="Lee M."/>
            <person name="Forst S."/>
            <person name="Stock P."/>
            <person name="Goodrich-Blair H."/>
        </authorList>
    </citation>
    <scope>NUCLEOTIDE SEQUENCE [LARGE SCALE GENOMIC DNA]</scope>
    <source>
        <strain evidence="10">Puntauvense</strain>
    </source>
</reference>
<keyword evidence="7 8" id="KW-0119">Carbohydrate metabolism</keyword>
<dbReference type="InterPro" id="IPR041617">
    <property type="entry name" value="TPR_MalT"/>
</dbReference>
<evidence type="ECO:0000256" key="7">
    <source>
        <dbReference type="ARBA" id="ARBA00023277"/>
    </source>
</evidence>
<name>A0A077NB31_XENBV</name>
<proteinExistence type="inferred from homology"/>
<dbReference type="PRINTS" id="PR00038">
    <property type="entry name" value="HTHLUXR"/>
</dbReference>
<organism evidence="10">
    <name type="scientific">Xenorhabdus bovienii str. puntauvense</name>
    <dbReference type="NCBI Taxonomy" id="1398201"/>
    <lineage>
        <taxon>Bacteria</taxon>
        <taxon>Pseudomonadati</taxon>
        <taxon>Pseudomonadota</taxon>
        <taxon>Gammaproteobacteria</taxon>
        <taxon>Enterobacterales</taxon>
        <taxon>Morganellaceae</taxon>
        <taxon>Xenorhabdus</taxon>
    </lineage>
</organism>
<dbReference type="Pfam" id="PF25873">
    <property type="entry name" value="WHD_MalT"/>
    <property type="match status" value="1"/>
</dbReference>
<keyword evidence="4 8" id="KW-0238">DNA-binding</keyword>
<evidence type="ECO:0000256" key="6">
    <source>
        <dbReference type="ARBA" id="ARBA00023163"/>
    </source>
</evidence>
<dbReference type="CDD" id="cd06170">
    <property type="entry name" value="LuxR_C_like"/>
    <property type="match status" value="1"/>
</dbReference>
<dbReference type="SMART" id="SM00421">
    <property type="entry name" value="HTH_LUXR"/>
    <property type="match status" value="1"/>
</dbReference>
<dbReference type="InterPro" id="IPR059106">
    <property type="entry name" value="WHD_MalT"/>
</dbReference>
<dbReference type="Gene3D" id="3.40.50.300">
    <property type="entry name" value="P-loop containing nucleotide triphosphate hydrolases"/>
    <property type="match status" value="1"/>
</dbReference>
<feature type="binding site" evidence="8">
    <location>
        <begin position="88"/>
        <end position="95"/>
    </location>
    <ligand>
        <name>ATP</name>
        <dbReference type="ChEBI" id="CHEBI:30616"/>
    </ligand>
</feature>
<dbReference type="GO" id="GO:0005524">
    <property type="term" value="F:ATP binding"/>
    <property type="evidence" value="ECO:0007669"/>
    <property type="project" value="UniProtKB-UniRule"/>
</dbReference>
<comment type="function">
    <text evidence="8">Positively regulates the transcription of the maltose regulon whose gene products are responsible for uptake and catabolism of malto-oligosaccharides. Specifically binds to the promoter region of its target genes, recognizing a short DNA motif called the MalT box.</text>
</comment>
<dbReference type="GO" id="GO:0003677">
    <property type="term" value="F:DNA binding"/>
    <property type="evidence" value="ECO:0007669"/>
    <property type="project" value="UniProtKB-KW"/>
</dbReference>
<dbReference type="GO" id="GO:0045893">
    <property type="term" value="P:positive regulation of DNA-templated transcription"/>
    <property type="evidence" value="ECO:0007669"/>
    <property type="project" value="UniProtKB-UniRule"/>
</dbReference>
<evidence type="ECO:0000313" key="10">
    <source>
        <dbReference type="EMBL" id="CDG95185.1"/>
    </source>
</evidence>
<sequence length="958" mass="110244">MKSTNLFAKDRRFSKFGWALMNVSGENESITLNRVLVSVLFIAYEGKKPMLIPSKLSRPLRLNNMVMRERLLELLSEVQHYRLVLITSPAGYGKTTLMSQWAAGQSNLGWYSLDDSDNQPERFASYLIAAIQQATQGHCVKSDVLAQKHQYANLPALFAQLFIELSEWKQPIFLVIDDYHLIENNLIHEAMRFFLRHQPENLTLTILSRHLPSLGVANLRVREQLLEFDSQQLAFDYQETQQFFDKRLVSPLGADNCKQLCNDVAGWATALQLIALSARQSGNTAEMSAKRLSGINASHLADYLVDEVLNRVDQATRDFLLRSSILRSMNDGLIVCLTGEDNGQQRLEDIERQGLFIQRMDDSGEWFCFHPLFASFLRQRCQWEMAAKLPELHRAAAEGWLMQGFPGEAIHHALAAGDTVLLRDILLQHAWGLFNHSKLSLLEECMNALPYEQLLENPRLVLLQAWLAQSQHRYYEVNALLNQTEQSLKQKQIIIEPELLAEFDALRAQVAINDGRPDDADMLAEKALAALLPDNEYGRIVAMSVKGEVLHCKGELSHALALMKQTEQLARRCHVYHYALWALLQQSEILLAQGYLQAAYEIQNHAFDLIREQHLEQLPMHEFLLRIRSQLLWCWARIDESEEAARRGLEVLSSVQPQQQLQCLTQLAKCSLIRGDIDNARRYLSRCENLLNNGHYHRDWRTNTDKLRVIIWQNLEDSGSATQWLVQAERPESFNNHFNQNQWRNIARAQILLGQYEEAEPILGMLNKYARELLLISDLNRNLLLCNLLHWQLGHKAEAQAVLMEALSLANRTGFISHFVLEGELMAQQLRQLIQLNILPELEQHRAQRILREINRQHRHKFAHFDETFVEQLLTHPDVPELIRNSPLTQREWQVLGLIYSGYSNDQIAAELEVAATTIKTHIRNLYQKMGITHRQDAIQQAQHLMQIMGLSVESMNI</sequence>
<dbReference type="NCBIfam" id="NF003420">
    <property type="entry name" value="PRK04841.1"/>
    <property type="match status" value="1"/>
</dbReference>
<gene>
    <name evidence="8 10" type="primary">malT</name>
    <name evidence="10" type="ORF">XBP1_110024</name>
</gene>
<dbReference type="PANTHER" id="PTHR44688:SF16">
    <property type="entry name" value="DNA-BINDING TRANSCRIPTIONAL ACTIVATOR DEVR_DOSR"/>
    <property type="match status" value="1"/>
</dbReference>
<evidence type="ECO:0000256" key="8">
    <source>
        <dbReference type="HAMAP-Rule" id="MF_01247"/>
    </source>
</evidence>
<evidence type="ECO:0000256" key="1">
    <source>
        <dbReference type="ARBA" id="ARBA00022741"/>
    </source>
</evidence>
<dbReference type="HOGENOM" id="CLU_006325_3_0_6"/>
<dbReference type="EMBL" id="CBSW010000013">
    <property type="protein sequence ID" value="CDG95185.1"/>
    <property type="molecule type" value="Genomic_DNA"/>
</dbReference>
<dbReference type="InterPro" id="IPR027417">
    <property type="entry name" value="P-loop_NTPase"/>
</dbReference>
<dbReference type="Proteomes" id="UP000028511">
    <property type="component" value="Unassembled WGS sequence"/>
</dbReference>
<keyword evidence="3 8" id="KW-0805">Transcription regulation</keyword>
<dbReference type="Pfam" id="PF00196">
    <property type="entry name" value="GerE"/>
    <property type="match status" value="1"/>
</dbReference>
<feature type="domain" description="HTH luxR-type" evidence="9">
    <location>
        <begin position="881"/>
        <end position="946"/>
    </location>
</feature>
<dbReference type="Pfam" id="PF17874">
    <property type="entry name" value="TPR_MalT"/>
    <property type="match status" value="1"/>
</dbReference>
<keyword evidence="6 8" id="KW-0804">Transcription</keyword>
<dbReference type="SUPFAM" id="SSF46894">
    <property type="entry name" value="C-terminal effector domain of the bipartite response regulators"/>
    <property type="match status" value="1"/>
</dbReference>
<comment type="subunit">
    <text evidence="8">Monomer in solution. Oligomerizes to an active state in the presence of the positive effectors ATP and maltotriose.</text>
</comment>
<dbReference type="InterPro" id="IPR023768">
    <property type="entry name" value="Tscrpt_reg_HTH_MalT"/>
</dbReference>
<dbReference type="AlphaFoldDB" id="A0A077NB31"/>
<dbReference type="PANTHER" id="PTHR44688">
    <property type="entry name" value="DNA-BINDING TRANSCRIPTIONAL ACTIVATOR DEVR_DOSR"/>
    <property type="match status" value="1"/>
</dbReference>
<evidence type="ECO:0000256" key="4">
    <source>
        <dbReference type="ARBA" id="ARBA00023125"/>
    </source>
</evidence>
<comment type="caution">
    <text evidence="10">The sequence shown here is derived from an EMBL/GenBank/DDBJ whole genome shotgun (WGS) entry which is preliminary data.</text>
</comment>
<keyword evidence="5 8" id="KW-0010">Activator</keyword>
<evidence type="ECO:0000259" key="9">
    <source>
        <dbReference type="PROSITE" id="PS50043"/>
    </source>
</evidence>
<dbReference type="InterPro" id="IPR000792">
    <property type="entry name" value="Tscrpt_reg_LuxR_C"/>
</dbReference>
<evidence type="ECO:0000256" key="5">
    <source>
        <dbReference type="ARBA" id="ARBA00023159"/>
    </source>
</evidence>
<protein>
    <recommendedName>
        <fullName evidence="8">HTH-type transcriptional regulator MalT</fullName>
    </recommendedName>
    <alternativeName>
        <fullName evidence="8">ATP-dependent transcriptional activator MalT</fullName>
    </alternativeName>
</protein>
<dbReference type="InterPro" id="IPR011990">
    <property type="entry name" value="TPR-like_helical_dom_sf"/>
</dbReference>
<comment type="similarity">
    <text evidence="8">Belongs to the MalT family.</text>
</comment>
<dbReference type="PROSITE" id="PS00622">
    <property type="entry name" value="HTH_LUXR_1"/>
    <property type="match status" value="1"/>
</dbReference>
<dbReference type="HAMAP" id="MF_01247">
    <property type="entry name" value="HTH_type_MalT"/>
    <property type="match status" value="1"/>
</dbReference>
<dbReference type="PROSITE" id="PS50043">
    <property type="entry name" value="HTH_LUXR_2"/>
    <property type="match status" value="1"/>
</dbReference>
<dbReference type="InterPro" id="IPR016032">
    <property type="entry name" value="Sig_transdc_resp-reg_C-effctor"/>
</dbReference>
<keyword evidence="2 8" id="KW-0067">ATP-binding</keyword>
<keyword evidence="1 8" id="KW-0547">Nucleotide-binding</keyword>
<evidence type="ECO:0000256" key="2">
    <source>
        <dbReference type="ARBA" id="ARBA00022840"/>
    </source>
</evidence>
<evidence type="ECO:0000256" key="3">
    <source>
        <dbReference type="ARBA" id="ARBA00023015"/>
    </source>
</evidence>
<dbReference type="Gene3D" id="1.10.10.10">
    <property type="entry name" value="Winged helix-like DNA-binding domain superfamily/Winged helix DNA-binding domain"/>
    <property type="match status" value="1"/>
</dbReference>
<comment type="activity regulation">
    <text evidence="8">Activated by ATP and maltotriose, which are both required for DNA binding.</text>
</comment>
<dbReference type="GO" id="GO:0003700">
    <property type="term" value="F:DNA-binding transcription factor activity"/>
    <property type="evidence" value="ECO:0007669"/>
    <property type="project" value="UniProtKB-UniRule"/>
</dbReference>
<dbReference type="SUPFAM" id="SSF48452">
    <property type="entry name" value="TPR-like"/>
    <property type="match status" value="1"/>
</dbReference>
<dbReference type="Gene3D" id="1.25.40.10">
    <property type="entry name" value="Tetratricopeptide repeat domain"/>
    <property type="match status" value="1"/>
</dbReference>